<evidence type="ECO:0000313" key="7">
    <source>
        <dbReference type="Proteomes" id="UP000031516"/>
    </source>
</evidence>
<keyword evidence="7" id="KW-1185">Reference proteome</keyword>
<feature type="region of interest" description="Disordered" evidence="5">
    <location>
        <begin position="140"/>
        <end position="167"/>
    </location>
</feature>
<dbReference type="GO" id="GO:0005634">
    <property type="term" value="C:nucleus"/>
    <property type="evidence" value="ECO:0007669"/>
    <property type="project" value="UniProtKB-SubCell"/>
</dbReference>
<keyword evidence="3" id="KW-0804">Transcription</keyword>
<dbReference type="Pfam" id="PF12767">
    <property type="entry name" value="SAGA-Tad1"/>
    <property type="match status" value="1"/>
</dbReference>
<dbReference type="Proteomes" id="UP000031516">
    <property type="component" value="Unassembled WGS sequence"/>
</dbReference>
<dbReference type="InterPro" id="IPR024738">
    <property type="entry name" value="Hfi1/Tada1"/>
</dbReference>
<dbReference type="OrthoDB" id="10264870at2759"/>
<evidence type="ECO:0000256" key="5">
    <source>
        <dbReference type="SAM" id="MobiDB-lite"/>
    </source>
</evidence>
<organism evidence="6 7">
    <name type="scientific">Kluyveromyces dobzhanskii CBS 2104</name>
    <dbReference type="NCBI Taxonomy" id="1427455"/>
    <lineage>
        <taxon>Eukaryota</taxon>
        <taxon>Fungi</taxon>
        <taxon>Dikarya</taxon>
        <taxon>Ascomycota</taxon>
        <taxon>Saccharomycotina</taxon>
        <taxon>Saccharomycetes</taxon>
        <taxon>Saccharomycetales</taxon>
        <taxon>Saccharomycetaceae</taxon>
        <taxon>Kluyveromyces</taxon>
    </lineage>
</organism>
<evidence type="ECO:0000256" key="4">
    <source>
        <dbReference type="ARBA" id="ARBA00023242"/>
    </source>
</evidence>
<dbReference type="GO" id="GO:0000124">
    <property type="term" value="C:SAGA complex"/>
    <property type="evidence" value="ECO:0007669"/>
    <property type="project" value="UniProtKB-ARBA"/>
</dbReference>
<evidence type="ECO:0000313" key="6">
    <source>
        <dbReference type="EMBL" id="CDO93303.1"/>
    </source>
</evidence>
<comment type="caution">
    <text evidence="6">The sequence shown here is derived from an EMBL/GenBank/DDBJ whole genome shotgun (WGS) entry which is preliminary data.</text>
</comment>
<dbReference type="AlphaFoldDB" id="A0A0A8L2Q6"/>
<dbReference type="CDD" id="cd22933">
    <property type="entry name" value="HFD_HFI1"/>
    <property type="match status" value="1"/>
</dbReference>
<dbReference type="PANTHER" id="PTHR21277">
    <property type="entry name" value="TRANSCRIPTIONAL ADAPTER 1"/>
    <property type="match status" value="1"/>
</dbReference>
<name>A0A0A8L2Q6_9SACH</name>
<feature type="compositionally biased region" description="Polar residues" evidence="5">
    <location>
        <begin position="147"/>
        <end position="159"/>
    </location>
</feature>
<keyword evidence="2" id="KW-0805">Transcription regulation</keyword>
<gene>
    <name evidence="6" type="ORF">KLDO_g1604</name>
</gene>
<dbReference type="PANTHER" id="PTHR21277:SF5">
    <property type="entry name" value="TRANSCRIPTIONAL ADAPTER 1"/>
    <property type="match status" value="1"/>
</dbReference>
<evidence type="ECO:0000256" key="3">
    <source>
        <dbReference type="ARBA" id="ARBA00023163"/>
    </source>
</evidence>
<reference evidence="6 7" key="1">
    <citation type="submission" date="2014-03" db="EMBL/GenBank/DDBJ databases">
        <title>The genome of Kluyveromyces dobzhanskii.</title>
        <authorList>
            <person name="Nystedt B."/>
            <person name="Astrom S."/>
        </authorList>
    </citation>
    <scope>NUCLEOTIDE SEQUENCE [LARGE SCALE GENOMIC DNA]</scope>
    <source>
        <strain evidence="6 7">CBS 2104</strain>
    </source>
</reference>
<evidence type="ECO:0000256" key="2">
    <source>
        <dbReference type="ARBA" id="ARBA00023015"/>
    </source>
</evidence>
<protein>
    <submittedName>
        <fullName evidence="6">WGS project CCBQ000000000 data, contig 00009</fullName>
    </submittedName>
</protein>
<sequence length="436" mass="49511">MSVSTPTAALGNTPTMHDIGMNSNNTHGNTITKLQNSGKEFSSNGTGNAKGNIGFSQDKRLDIESMINEFNEYLSKEHWAKYARVISLFVLGKISRKELVNEIDALFKPTQEQPNIKPRDLIKLHNQLLLSIFTNSLRETSDDDPQSSKWGFQNGSQQQNKRRSNKPNSQIELYKKIVVSLPLSDRQRLKMITKEAGKRGFVLCSVLQARLRQIPKLPCVFNQETAKRIQQQELKGPQEWSQEIMNGFKTQLSTESYVLPDNESLYLRMLGIARENGIVGQIDSRCVDIVSLALEYYLKTIIESTIDTVRYREKKYSEYYDLNDEGFQQASSALPNDKAETDKAKDIAGNKIMSITNEDALDSFTIFPNVVDPTGAYLGLTTNGLVNDDEIVQFKSPIDDLLYFKQEKPNFTPLDEKNMGTREELNWLIKDILTKK</sequence>
<dbReference type="GO" id="GO:0006357">
    <property type="term" value="P:regulation of transcription by RNA polymerase II"/>
    <property type="evidence" value="ECO:0007669"/>
    <property type="project" value="TreeGrafter"/>
</dbReference>
<dbReference type="EMBL" id="CCBQ010000022">
    <property type="protein sequence ID" value="CDO93303.1"/>
    <property type="molecule type" value="Genomic_DNA"/>
</dbReference>
<comment type="subcellular location">
    <subcellularLocation>
        <location evidence="1">Nucleus</location>
    </subcellularLocation>
</comment>
<dbReference type="GO" id="GO:0003713">
    <property type="term" value="F:transcription coactivator activity"/>
    <property type="evidence" value="ECO:0007669"/>
    <property type="project" value="TreeGrafter"/>
</dbReference>
<keyword evidence="4" id="KW-0539">Nucleus</keyword>
<proteinExistence type="predicted"/>
<evidence type="ECO:0000256" key="1">
    <source>
        <dbReference type="ARBA" id="ARBA00004123"/>
    </source>
</evidence>
<accession>A0A0A8L2Q6</accession>